<reference evidence="1 2" key="1">
    <citation type="submission" date="2018-02" db="EMBL/GenBank/DDBJ databases">
        <title>Solimicrobium silvestre gen. nov., sp. nov., isolated from alpine forest soil.</title>
        <authorList>
            <person name="Margesin R."/>
            <person name="Albuquerque L."/>
            <person name="Zhang D.-C."/>
            <person name="Froufe H.J.C."/>
            <person name="Severino R."/>
            <person name="Roxo I."/>
            <person name="Egas C."/>
            <person name="Da Costa M.S."/>
        </authorList>
    </citation>
    <scope>NUCLEOTIDE SEQUENCE [LARGE SCALE GENOMIC DNA]</scope>
    <source>
        <strain evidence="1 2">S20-91</strain>
    </source>
</reference>
<dbReference type="EMBL" id="PUGF01000002">
    <property type="protein sequence ID" value="PRC94512.1"/>
    <property type="molecule type" value="Genomic_DNA"/>
</dbReference>
<evidence type="ECO:0000313" key="2">
    <source>
        <dbReference type="Proteomes" id="UP000237839"/>
    </source>
</evidence>
<accession>A0A2S9H3F5</accession>
<name>A0A2S9H3F5_9BURK</name>
<proteinExistence type="predicted"/>
<protein>
    <recommendedName>
        <fullName evidence="3">Bacterial extracellular solute-binding protein, family 3</fullName>
    </recommendedName>
</protein>
<keyword evidence="2" id="KW-1185">Reference proteome</keyword>
<sequence length="302" mass="34700">MSLIATQKKSIWTRHAIVLVMIFLISAMPVFAEQTSAPSTVLFYPRPEINDDSRGVFPLHVLQLALSKVTTKYTLTPTNSVMDQDRALLQMETPNGGMDVVWTMTSIDRESRFTPIRIPIDKGLIGWRLPIISQKDPEKLKPVFSVNDLKKFIACQGHDWPDTSILRANGLRVMVDPHYQNLFRLVAEAQADYFPRSTLEIWNELDAHKTEGLMLDPYLVINYHAAMYFFVNKSNQKLADDITKGFEKAIADRSFERLFQSEYGEKIRKANLSSRRLIHIENPFLPAATPINRKELWFIPPH</sequence>
<dbReference type="Proteomes" id="UP000237839">
    <property type="component" value="Unassembled WGS sequence"/>
</dbReference>
<gene>
    <name evidence="1" type="ORF">S2091_0515</name>
</gene>
<comment type="caution">
    <text evidence="1">The sequence shown here is derived from an EMBL/GenBank/DDBJ whole genome shotgun (WGS) entry which is preliminary data.</text>
</comment>
<dbReference type="SUPFAM" id="SSF53850">
    <property type="entry name" value="Periplasmic binding protein-like II"/>
    <property type="match status" value="1"/>
</dbReference>
<evidence type="ECO:0000313" key="1">
    <source>
        <dbReference type="EMBL" id="PRC94512.1"/>
    </source>
</evidence>
<dbReference type="RefSeq" id="WP_105530240.1">
    <property type="nucleotide sequence ID" value="NZ_PUGF01000002.1"/>
</dbReference>
<organism evidence="1 2">
    <name type="scientific">Solimicrobium silvestre</name>
    <dbReference type="NCBI Taxonomy" id="2099400"/>
    <lineage>
        <taxon>Bacteria</taxon>
        <taxon>Pseudomonadati</taxon>
        <taxon>Pseudomonadota</taxon>
        <taxon>Betaproteobacteria</taxon>
        <taxon>Burkholderiales</taxon>
        <taxon>Oxalobacteraceae</taxon>
        <taxon>Solimicrobium</taxon>
    </lineage>
</organism>
<dbReference type="OrthoDB" id="547680at2"/>
<evidence type="ECO:0008006" key="3">
    <source>
        <dbReference type="Google" id="ProtNLM"/>
    </source>
</evidence>
<dbReference type="AlphaFoldDB" id="A0A2S9H3F5"/>